<accession>A0A6G1JTU7</accession>
<evidence type="ECO:0000256" key="1">
    <source>
        <dbReference type="ARBA" id="ARBA00004141"/>
    </source>
</evidence>
<reference evidence="8" key="1">
    <citation type="journal article" date="2020" name="Stud. Mycol.">
        <title>101 Dothideomycetes genomes: a test case for predicting lifestyles and emergence of pathogens.</title>
        <authorList>
            <person name="Haridas S."/>
            <person name="Albert R."/>
            <person name="Binder M."/>
            <person name="Bloem J."/>
            <person name="Labutti K."/>
            <person name="Salamov A."/>
            <person name="Andreopoulos B."/>
            <person name="Baker S."/>
            <person name="Barry K."/>
            <person name="Bills G."/>
            <person name="Bluhm B."/>
            <person name="Cannon C."/>
            <person name="Castanera R."/>
            <person name="Culley D."/>
            <person name="Daum C."/>
            <person name="Ezra D."/>
            <person name="Gonzalez J."/>
            <person name="Henrissat B."/>
            <person name="Kuo A."/>
            <person name="Liang C."/>
            <person name="Lipzen A."/>
            <person name="Lutzoni F."/>
            <person name="Magnuson J."/>
            <person name="Mondo S."/>
            <person name="Nolan M."/>
            <person name="Ohm R."/>
            <person name="Pangilinan J."/>
            <person name="Park H.-J."/>
            <person name="Ramirez L."/>
            <person name="Alfaro M."/>
            <person name="Sun H."/>
            <person name="Tritt A."/>
            <person name="Yoshinaga Y."/>
            <person name="Zwiers L.-H."/>
            <person name="Turgeon B."/>
            <person name="Goodwin S."/>
            <person name="Spatafora J."/>
            <person name="Crous P."/>
            <person name="Grigoriev I."/>
        </authorList>
    </citation>
    <scope>NUCLEOTIDE SEQUENCE</scope>
    <source>
        <strain evidence="8">CBS 279.74</strain>
    </source>
</reference>
<feature type="transmembrane region" description="Helical" evidence="6">
    <location>
        <begin position="439"/>
        <end position="457"/>
    </location>
</feature>
<dbReference type="Gene3D" id="1.20.1720.10">
    <property type="entry name" value="Multidrug resistance protein D"/>
    <property type="match status" value="1"/>
</dbReference>
<dbReference type="PANTHER" id="PTHR23502">
    <property type="entry name" value="MAJOR FACILITATOR SUPERFAMILY"/>
    <property type="match status" value="1"/>
</dbReference>
<feature type="domain" description="Major facilitator superfamily (MFS) profile" evidence="7">
    <location>
        <begin position="73"/>
        <end position="526"/>
    </location>
</feature>
<feature type="transmembrane region" description="Helical" evidence="6">
    <location>
        <begin position="477"/>
        <end position="494"/>
    </location>
</feature>
<dbReference type="InterPro" id="IPR011701">
    <property type="entry name" value="MFS"/>
</dbReference>
<dbReference type="Pfam" id="PF07690">
    <property type="entry name" value="MFS_1"/>
    <property type="match status" value="1"/>
</dbReference>
<dbReference type="FunFam" id="1.20.1250.20:FF:000172">
    <property type="entry name" value="MFS multidrug resistance transporter"/>
    <property type="match status" value="1"/>
</dbReference>
<evidence type="ECO:0000256" key="5">
    <source>
        <dbReference type="ARBA" id="ARBA00023136"/>
    </source>
</evidence>
<keyword evidence="2" id="KW-0813">Transport</keyword>
<keyword evidence="5 6" id="KW-0472">Membrane</keyword>
<proteinExistence type="predicted"/>
<feature type="transmembrane region" description="Helical" evidence="6">
    <location>
        <begin position="228"/>
        <end position="247"/>
    </location>
</feature>
<dbReference type="AlphaFoldDB" id="A0A6G1JTU7"/>
<dbReference type="SUPFAM" id="SSF103473">
    <property type="entry name" value="MFS general substrate transporter"/>
    <property type="match status" value="1"/>
</dbReference>
<dbReference type="PANTHER" id="PTHR23502:SF26">
    <property type="entry name" value="MAJOR FACILITATOR SUPERFAMILY (MFS) PROFILE DOMAIN-CONTAINING PROTEIN"/>
    <property type="match status" value="1"/>
</dbReference>
<evidence type="ECO:0000259" key="7">
    <source>
        <dbReference type="PROSITE" id="PS50850"/>
    </source>
</evidence>
<dbReference type="InterPro" id="IPR036259">
    <property type="entry name" value="MFS_trans_sf"/>
</dbReference>
<feature type="transmembrane region" description="Helical" evidence="6">
    <location>
        <begin position="309"/>
        <end position="326"/>
    </location>
</feature>
<keyword evidence="3 6" id="KW-0812">Transmembrane</keyword>
<name>A0A6G1JTU7_9PLEO</name>
<dbReference type="OrthoDB" id="440553at2759"/>
<keyword evidence="4 6" id="KW-1133">Transmembrane helix</keyword>
<feature type="transmembrane region" description="Helical" evidence="6">
    <location>
        <begin position="411"/>
        <end position="433"/>
    </location>
</feature>
<evidence type="ECO:0000313" key="8">
    <source>
        <dbReference type="EMBL" id="KAF2704034.1"/>
    </source>
</evidence>
<dbReference type="GO" id="GO:0005886">
    <property type="term" value="C:plasma membrane"/>
    <property type="evidence" value="ECO:0007669"/>
    <property type="project" value="TreeGrafter"/>
</dbReference>
<comment type="subcellular location">
    <subcellularLocation>
        <location evidence="1">Membrane</location>
        <topology evidence="1">Multi-pass membrane protein</topology>
    </subcellularLocation>
</comment>
<evidence type="ECO:0000256" key="4">
    <source>
        <dbReference type="ARBA" id="ARBA00022989"/>
    </source>
</evidence>
<evidence type="ECO:0000256" key="2">
    <source>
        <dbReference type="ARBA" id="ARBA00022448"/>
    </source>
</evidence>
<keyword evidence="9" id="KW-1185">Reference proteome</keyword>
<feature type="transmembrane region" description="Helical" evidence="6">
    <location>
        <begin position="104"/>
        <end position="127"/>
    </location>
</feature>
<feature type="transmembrane region" description="Helical" evidence="6">
    <location>
        <begin position="506"/>
        <end position="527"/>
    </location>
</feature>
<sequence>MSRHSNTLEDRGEFGDGVHISGRGHQTFIANQSEHQFRPESYNQSVMSEFESKEEAGEEEAYHVFTQRQKWKVVLMIGLAGLFSGLSSNIYFPSLDVISKDLNVSFKTVSLTITSYLVVQGISPMFWGSLSDTVGRRPIYIYSFLVYIAANIALSFSPNFAVLVVFRGLQAAGSASTVSIGNGVIQDITPPAERGGFMSFYQAIRNFSIAVGPVAGGILAHVFGFRSIFIFLLILSSVTVLAIITFFPETLRSIAGNGSFRLTGIHQPLISKITKEAPYMTDRDEGLGTPKVTLRTFYEPLLLFKEKDILLSLVFGGTIYAIWSMVTSSTTTLFKDAFHLNELLLGLAFLPNGLGTIVGSTIVGILMNKSYAKAEKEYKERHNLPADYRFPKKDLPSDFPIEHTRLRHTKWIIVIFMLATIGYGFSLAVPSLVARPGWIAIPLMFQFFIAASSNAIFSINQTLLADLCPGKGASSTAINNLVRCLMGSIGVAFIEEMIDDIGVSSTFLGLGLVTAVVAPLLIAQWYLGPAWRKHRMEKRMVDHGEGV</sequence>
<dbReference type="InterPro" id="IPR020846">
    <property type="entry name" value="MFS_dom"/>
</dbReference>
<evidence type="ECO:0000256" key="3">
    <source>
        <dbReference type="ARBA" id="ARBA00022692"/>
    </source>
</evidence>
<feature type="transmembrane region" description="Helical" evidence="6">
    <location>
        <begin position="73"/>
        <end position="92"/>
    </location>
</feature>
<evidence type="ECO:0000256" key="6">
    <source>
        <dbReference type="SAM" id="Phobius"/>
    </source>
</evidence>
<evidence type="ECO:0000313" key="9">
    <source>
        <dbReference type="Proteomes" id="UP000799428"/>
    </source>
</evidence>
<dbReference type="EMBL" id="MU005784">
    <property type="protein sequence ID" value="KAF2704034.1"/>
    <property type="molecule type" value="Genomic_DNA"/>
</dbReference>
<dbReference type="Proteomes" id="UP000799428">
    <property type="component" value="Unassembled WGS sequence"/>
</dbReference>
<organism evidence="8 9">
    <name type="scientific">Pleomassaria siparia CBS 279.74</name>
    <dbReference type="NCBI Taxonomy" id="1314801"/>
    <lineage>
        <taxon>Eukaryota</taxon>
        <taxon>Fungi</taxon>
        <taxon>Dikarya</taxon>
        <taxon>Ascomycota</taxon>
        <taxon>Pezizomycotina</taxon>
        <taxon>Dothideomycetes</taxon>
        <taxon>Pleosporomycetidae</taxon>
        <taxon>Pleosporales</taxon>
        <taxon>Pleomassariaceae</taxon>
        <taxon>Pleomassaria</taxon>
    </lineage>
</organism>
<feature type="transmembrane region" description="Helical" evidence="6">
    <location>
        <begin position="139"/>
        <end position="166"/>
    </location>
</feature>
<protein>
    <submittedName>
        <fullName evidence="8">MFS general substrate transporter</fullName>
    </submittedName>
</protein>
<feature type="transmembrane region" description="Helical" evidence="6">
    <location>
        <begin position="346"/>
        <end position="367"/>
    </location>
</feature>
<dbReference type="Gene3D" id="1.20.1250.20">
    <property type="entry name" value="MFS general substrate transporter like domains"/>
    <property type="match status" value="1"/>
</dbReference>
<dbReference type="GO" id="GO:0022857">
    <property type="term" value="F:transmembrane transporter activity"/>
    <property type="evidence" value="ECO:0007669"/>
    <property type="project" value="InterPro"/>
</dbReference>
<dbReference type="PROSITE" id="PS50850">
    <property type="entry name" value="MFS"/>
    <property type="match status" value="1"/>
</dbReference>
<gene>
    <name evidence="8" type="ORF">K504DRAFT_538493</name>
</gene>